<feature type="region of interest" description="Disordered" evidence="1">
    <location>
        <begin position="54"/>
        <end position="80"/>
    </location>
</feature>
<dbReference type="AlphaFoldDB" id="A0A545V4S6"/>
<evidence type="ECO:0000256" key="1">
    <source>
        <dbReference type="SAM" id="MobiDB-lite"/>
    </source>
</evidence>
<accession>A0A545V4S6</accession>
<comment type="caution">
    <text evidence="2">The sequence shown here is derived from an EMBL/GenBank/DDBJ whole genome shotgun (WGS) entry which is preliminary data.</text>
</comment>
<keyword evidence="3" id="KW-1185">Reference proteome</keyword>
<name>A0A545V4S6_9HYPO</name>
<evidence type="ECO:0000313" key="3">
    <source>
        <dbReference type="Proteomes" id="UP000315783"/>
    </source>
</evidence>
<organism evidence="2 3">
    <name type="scientific">Cordyceps javanica</name>
    <dbReference type="NCBI Taxonomy" id="43265"/>
    <lineage>
        <taxon>Eukaryota</taxon>
        <taxon>Fungi</taxon>
        <taxon>Dikarya</taxon>
        <taxon>Ascomycota</taxon>
        <taxon>Pezizomycotina</taxon>
        <taxon>Sordariomycetes</taxon>
        <taxon>Hypocreomycetidae</taxon>
        <taxon>Hypocreales</taxon>
        <taxon>Cordycipitaceae</taxon>
        <taxon>Cordyceps</taxon>
    </lineage>
</organism>
<protein>
    <submittedName>
        <fullName evidence="2">Uncharacterized protein</fullName>
    </submittedName>
</protein>
<dbReference type="EMBL" id="SPUK01000005">
    <property type="protein sequence ID" value="TQV96713.1"/>
    <property type="molecule type" value="Genomic_DNA"/>
</dbReference>
<dbReference type="Proteomes" id="UP000315783">
    <property type="component" value="Unassembled WGS sequence"/>
</dbReference>
<gene>
    <name evidence="2" type="ORF">IF1G_03953</name>
</gene>
<evidence type="ECO:0000313" key="2">
    <source>
        <dbReference type="EMBL" id="TQV96713.1"/>
    </source>
</evidence>
<proteinExistence type="predicted"/>
<reference evidence="2 3" key="1">
    <citation type="journal article" date="2019" name="Appl. Microbiol. Biotechnol.">
        <title>Genome sequence of Isaria javanica and comparative genome analysis insights into family S53 peptidase evolution in fungal entomopathogens.</title>
        <authorList>
            <person name="Lin R."/>
            <person name="Zhang X."/>
            <person name="Xin B."/>
            <person name="Zou M."/>
            <person name="Gao Y."/>
            <person name="Qin F."/>
            <person name="Hu Q."/>
            <person name="Xie B."/>
            <person name="Cheng X."/>
        </authorList>
    </citation>
    <scope>NUCLEOTIDE SEQUENCE [LARGE SCALE GENOMIC DNA]</scope>
    <source>
        <strain evidence="2 3">IJ1G</strain>
    </source>
</reference>
<sequence>MAQWVQGHQAGGGGSLSWRSWERGVATIRRCLTIPSTFFRDICFCLVQACLKSPPRRPPTTSNWPCQAGACPPSTSGVAV</sequence>